<dbReference type="PANTHER" id="PTHR33608">
    <property type="entry name" value="BLL2464 PROTEIN"/>
    <property type="match status" value="1"/>
</dbReference>
<dbReference type="Pfam" id="PF01882">
    <property type="entry name" value="DUF58"/>
    <property type="match status" value="1"/>
</dbReference>
<protein>
    <submittedName>
        <fullName evidence="2">DUF58 domain-containing protein</fullName>
    </submittedName>
</protein>
<comment type="caution">
    <text evidence="2">The sequence shown here is derived from an EMBL/GenBank/DDBJ whole genome shotgun (WGS) entry which is preliminary data.</text>
</comment>
<evidence type="ECO:0000259" key="1">
    <source>
        <dbReference type="Pfam" id="PF01882"/>
    </source>
</evidence>
<feature type="domain" description="DUF58" evidence="1">
    <location>
        <begin position="46"/>
        <end position="243"/>
    </location>
</feature>
<accession>A0ABS5BLV7</accession>
<proteinExistence type="predicted"/>
<dbReference type="EMBL" id="JAGKQQ010000001">
    <property type="protein sequence ID" value="MBP3954700.1"/>
    <property type="molecule type" value="Genomic_DNA"/>
</dbReference>
<reference evidence="2 3" key="1">
    <citation type="submission" date="2021-04" db="EMBL/GenBank/DDBJ databases">
        <authorList>
            <person name="Ivanova A."/>
        </authorList>
    </citation>
    <scope>NUCLEOTIDE SEQUENCE [LARGE SCALE GENOMIC DNA]</scope>
    <source>
        <strain evidence="2 3">G18</strain>
    </source>
</reference>
<dbReference type="PANTHER" id="PTHR33608:SF7">
    <property type="entry name" value="DUF58 DOMAIN-CONTAINING PROTEIN"/>
    <property type="match status" value="1"/>
</dbReference>
<dbReference type="InterPro" id="IPR002881">
    <property type="entry name" value="DUF58"/>
</dbReference>
<organism evidence="2 3">
    <name type="scientific">Gemmata palustris</name>
    <dbReference type="NCBI Taxonomy" id="2822762"/>
    <lineage>
        <taxon>Bacteria</taxon>
        <taxon>Pseudomonadati</taxon>
        <taxon>Planctomycetota</taxon>
        <taxon>Planctomycetia</taxon>
        <taxon>Gemmatales</taxon>
        <taxon>Gemmataceae</taxon>
        <taxon>Gemmata</taxon>
    </lineage>
</organism>
<gene>
    <name evidence="2" type="ORF">J8F10_05305</name>
</gene>
<keyword evidence="3" id="KW-1185">Reference proteome</keyword>
<name>A0ABS5BLV7_9BACT</name>
<dbReference type="Proteomes" id="UP000676565">
    <property type="component" value="Unassembled WGS sequence"/>
</dbReference>
<dbReference type="RefSeq" id="WP_210652819.1">
    <property type="nucleotide sequence ID" value="NZ_JAGKQQ010000001.1"/>
</dbReference>
<evidence type="ECO:0000313" key="3">
    <source>
        <dbReference type="Proteomes" id="UP000676565"/>
    </source>
</evidence>
<sequence>MSASAFLQKGVVAAQRFTLAAPRHGPANRTGSALGARAGSSLEFRDYRGYEPGDDLRHVDWGAFARNDQLSVKLFREEVAPHLDVLIDGSKSMALAGSAKLQGTLALAGFFAAAAVNAGYSHSGWLLGADAVPLGDHRHRPAEWDAIRFEHRTSPVQALASVAARWRPRSARVLLSDLLWNADPGQAVRMLADRASTAVVVQVLAHADANPPTGGYLRLLDSETDQVREVRIDATAANRYRENLARLQGHWHDACRAAGAVFTTVVAEDVLRDWRLDPLVAAGVLEVG</sequence>
<evidence type="ECO:0000313" key="2">
    <source>
        <dbReference type="EMBL" id="MBP3954700.1"/>
    </source>
</evidence>